<dbReference type="CDD" id="cd06533">
    <property type="entry name" value="Glyco_transf_WecG_TagA"/>
    <property type="match status" value="1"/>
</dbReference>
<dbReference type="Proteomes" id="UP000199245">
    <property type="component" value="Unassembled WGS sequence"/>
</dbReference>
<dbReference type="NCBIfam" id="TIGR00696">
    <property type="entry name" value="wecG_tagA_cpsF"/>
    <property type="match status" value="1"/>
</dbReference>
<accession>A0A1G6QTC5</accession>
<evidence type="ECO:0000256" key="1">
    <source>
        <dbReference type="ARBA" id="ARBA00022676"/>
    </source>
</evidence>
<evidence type="ECO:0000256" key="2">
    <source>
        <dbReference type="ARBA" id="ARBA00022679"/>
    </source>
</evidence>
<reference evidence="3 4" key="1">
    <citation type="submission" date="2016-10" db="EMBL/GenBank/DDBJ databases">
        <authorList>
            <person name="de Groot N.N."/>
        </authorList>
    </citation>
    <scope>NUCLEOTIDE SEQUENCE [LARGE SCALE GENOMIC DNA]</scope>
    <source>
        <strain evidence="3 4">R5</strain>
    </source>
</reference>
<organism evidence="3 4">
    <name type="scientific">Bradyrhizobium brasilense</name>
    <dbReference type="NCBI Taxonomy" id="1419277"/>
    <lineage>
        <taxon>Bacteria</taxon>
        <taxon>Pseudomonadati</taxon>
        <taxon>Pseudomonadota</taxon>
        <taxon>Alphaproteobacteria</taxon>
        <taxon>Hyphomicrobiales</taxon>
        <taxon>Nitrobacteraceae</taxon>
        <taxon>Bradyrhizobium</taxon>
    </lineage>
</organism>
<proteinExistence type="predicted"/>
<dbReference type="Pfam" id="PF03808">
    <property type="entry name" value="Glyco_tran_WecG"/>
    <property type="match status" value="1"/>
</dbReference>
<evidence type="ECO:0000313" key="3">
    <source>
        <dbReference type="EMBL" id="SDC94977.1"/>
    </source>
</evidence>
<dbReference type="AlphaFoldDB" id="A0A1G6QTC5"/>
<protein>
    <submittedName>
        <fullName evidence="3">N-acetylglucosaminyldiphosphoundecaprenol N-acetyl-beta-D-mannosaminyltransferase</fullName>
    </submittedName>
</protein>
<name>A0A1G6QTC5_9BRAD</name>
<dbReference type="PANTHER" id="PTHR34136">
    <property type="match status" value="1"/>
</dbReference>
<dbReference type="RefSeq" id="WP_092081481.1">
    <property type="nucleotide sequence ID" value="NZ_FMZW01000006.1"/>
</dbReference>
<evidence type="ECO:0000313" key="4">
    <source>
        <dbReference type="Proteomes" id="UP000199245"/>
    </source>
</evidence>
<dbReference type="PANTHER" id="PTHR34136:SF1">
    <property type="entry name" value="UDP-N-ACETYL-D-MANNOSAMINURONIC ACID TRANSFERASE"/>
    <property type="match status" value="1"/>
</dbReference>
<sequence length="326" mass="36845">MKQHASLLGVEFDAVTLDQAAQRCVDICLRSNNSHVVMTINASHLCMMRRDVALAHACSAADMTVADGMPVVWAIRASGQHMPERVAGIDLMEGLLRGAASNGLCVYFLGGHQQVVEKLVRVCEARFPQLKIAGFRNGYFGPDEHEIIVDEIRASGAHILFIGLPSPFKEVWSERYRDRLQVPVILGVGGSFDVLAGFIRRAPRLFQSLGLEWFWRLMMEPRKLWRRYLSTNSEFIWLAFREVVARRAYAARPEEAIAGSASVVRRDDRKVGTERRVADRRILVRRRSSVRDSQLPIPDRRRGIERRISERRARSANALKGIEVSA</sequence>
<dbReference type="EMBL" id="FMZW01000006">
    <property type="protein sequence ID" value="SDC94977.1"/>
    <property type="molecule type" value="Genomic_DNA"/>
</dbReference>
<dbReference type="GO" id="GO:0016758">
    <property type="term" value="F:hexosyltransferase activity"/>
    <property type="evidence" value="ECO:0007669"/>
    <property type="project" value="TreeGrafter"/>
</dbReference>
<dbReference type="InterPro" id="IPR004629">
    <property type="entry name" value="WecG_TagA_CpsF"/>
</dbReference>
<gene>
    <name evidence="3" type="ORF">SAMN05216337_100686</name>
</gene>
<keyword evidence="1" id="KW-0328">Glycosyltransferase</keyword>
<keyword evidence="2 3" id="KW-0808">Transferase</keyword>